<feature type="domain" description="PAC" evidence="11">
    <location>
        <begin position="86"/>
        <end position="138"/>
    </location>
</feature>
<dbReference type="SMART" id="SM00387">
    <property type="entry name" value="HATPase_c"/>
    <property type="match status" value="1"/>
</dbReference>
<dbReference type="PROSITE" id="PS50112">
    <property type="entry name" value="PAS"/>
    <property type="match status" value="2"/>
</dbReference>
<dbReference type="InterPro" id="IPR036097">
    <property type="entry name" value="HisK_dim/P_sf"/>
</dbReference>
<dbReference type="InterPro" id="IPR003661">
    <property type="entry name" value="HisK_dim/P_dom"/>
</dbReference>
<dbReference type="Gene3D" id="3.30.450.20">
    <property type="entry name" value="PAS domain"/>
    <property type="match status" value="2"/>
</dbReference>
<protein>
    <recommendedName>
        <fullName evidence="2">histidine kinase</fullName>
        <ecNumber evidence="2">2.7.13.3</ecNumber>
    </recommendedName>
</protein>
<evidence type="ECO:0000259" key="8">
    <source>
        <dbReference type="PROSITE" id="PS50109"/>
    </source>
</evidence>
<dbReference type="InterPro" id="IPR005467">
    <property type="entry name" value="His_kinase_dom"/>
</dbReference>
<dbReference type="InterPro" id="IPR000700">
    <property type="entry name" value="PAS-assoc_C"/>
</dbReference>
<comment type="catalytic activity">
    <reaction evidence="1">
        <text>ATP + protein L-histidine = ADP + protein N-phospho-L-histidine.</text>
        <dbReference type="EC" id="2.7.13.3"/>
    </reaction>
</comment>
<dbReference type="Pfam" id="PF08447">
    <property type="entry name" value="PAS_3"/>
    <property type="match status" value="2"/>
</dbReference>
<dbReference type="InterPro" id="IPR003594">
    <property type="entry name" value="HATPase_dom"/>
</dbReference>
<dbReference type="InterPro" id="IPR001789">
    <property type="entry name" value="Sig_transdc_resp-reg_receiver"/>
</dbReference>
<dbReference type="SMART" id="SM00091">
    <property type="entry name" value="PAS"/>
    <property type="match status" value="2"/>
</dbReference>
<keyword evidence="5" id="KW-0418">Kinase</keyword>
<dbReference type="PROSITE" id="PS50110">
    <property type="entry name" value="RESPONSE_REGULATORY"/>
    <property type="match status" value="1"/>
</dbReference>
<evidence type="ECO:0000256" key="5">
    <source>
        <dbReference type="ARBA" id="ARBA00022777"/>
    </source>
</evidence>
<dbReference type="SMART" id="SM00086">
    <property type="entry name" value="PAC"/>
    <property type="match status" value="2"/>
</dbReference>
<dbReference type="InterPro" id="IPR011006">
    <property type="entry name" value="CheY-like_superfamily"/>
</dbReference>
<dbReference type="CDD" id="cd00130">
    <property type="entry name" value="PAS"/>
    <property type="match status" value="2"/>
</dbReference>
<gene>
    <name evidence="12" type="ORF">SAMN06297229_1410</name>
</gene>
<dbReference type="SMART" id="SM00448">
    <property type="entry name" value="REC"/>
    <property type="match status" value="1"/>
</dbReference>
<dbReference type="NCBIfam" id="TIGR00229">
    <property type="entry name" value="sensory_box"/>
    <property type="match status" value="2"/>
</dbReference>
<feature type="domain" description="PAC" evidence="11">
    <location>
        <begin position="215"/>
        <end position="268"/>
    </location>
</feature>
<dbReference type="SMART" id="SM00388">
    <property type="entry name" value="HisKA"/>
    <property type="match status" value="1"/>
</dbReference>
<evidence type="ECO:0000259" key="10">
    <source>
        <dbReference type="PROSITE" id="PS50112"/>
    </source>
</evidence>
<dbReference type="EMBL" id="FXWH01000001">
    <property type="protein sequence ID" value="SMQ65984.1"/>
    <property type="molecule type" value="Genomic_DNA"/>
</dbReference>
<dbReference type="Gene3D" id="1.10.287.130">
    <property type="match status" value="1"/>
</dbReference>
<evidence type="ECO:0000256" key="2">
    <source>
        <dbReference type="ARBA" id="ARBA00012438"/>
    </source>
</evidence>
<dbReference type="InterPro" id="IPR036890">
    <property type="entry name" value="HATPase_C_sf"/>
</dbReference>
<dbReference type="Pfam" id="PF02518">
    <property type="entry name" value="HATPase_c"/>
    <property type="match status" value="1"/>
</dbReference>
<dbReference type="CDD" id="cd16922">
    <property type="entry name" value="HATPase_EvgS-ArcB-TorS-like"/>
    <property type="match status" value="1"/>
</dbReference>
<dbReference type="Gene3D" id="3.30.565.10">
    <property type="entry name" value="Histidine kinase-like ATPase, C-terminal domain"/>
    <property type="match status" value="1"/>
</dbReference>
<evidence type="ECO:0000256" key="6">
    <source>
        <dbReference type="ARBA" id="ARBA00023012"/>
    </source>
</evidence>
<dbReference type="InterPro" id="IPR000014">
    <property type="entry name" value="PAS"/>
</dbReference>
<evidence type="ECO:0000259" key="9">
    <source>
        <dbReference type="PROSITE" id="PS50110"/>
    </source>
</evidence>
<feature type="modified residue" description="4-aspartylphosphate" evidence="7">
    <location>
        <position position="591"/>
    </location>
</feature>
<evidence type="ECO:0000256" key="4">
    <source>
        <dbReference type="ARBA" id="ARBA00022679"/>
    </source>
</evidence>
<evidence type="ECO:0000256" key="1">
    <source>
        <dbReference type="ARBA" id="ARBA00000085"/>
    </source>
</evidence>
<evidence type="ECO:0000256" key="7">
    <source>
        <dbReference type="PROSITE-ProRule" id="PRU00169"/>
    </source>
</evidence>
<keyword evidence="3 7" id="KW-0597">Phosphoprotein</keyword>
<evidence type="ECO:0000256" key="3">
    <source>
        <dbReference type="ARBA" id="ARBA00022553"/>
    </source>
</evidence>
<dbReference type="InterPro" id="IPR001610">
    <property type="entry name" value="PAC"/>
</dbReference>
<feature type="domain" description="PAS" evidence="10">
    <location>
        <begin position="4"/>
        <end position="79"/>
    </location>
</feature>
<dbReference type="RefSeq" id="WP_159454937.1">
    <property type="nucleotide sequence ID" value="NZ_FXWH01000001.1"/>
</dbReference>
<dbReference type="SUPFAM" id="SSF55874">
    <property type="entry name" value="ATPase domain of HSP90 chaperone/DNA topoisomerase II/histidine kinase"/>
    <property type="match status" value="1"/>
</dbReference>
<dbReference type="Pfam" id="PF00512">
    <property type="entry name" value="HisKA"/>
    <property type="match status" value="1"/>
</dbReference>
<dbReference type="InterPro" id="IPR013655">
    <property type="entry name" value="PAS_fold_3"/>
</dbReference>
<dbReference type="SUPFAM" id="SSF47384">
    <property type="entry name" value="Homodimeric domain of signal transducing histidine kinase"/>
    <property type="match status" value="1"/>
</dbReference>
<reference evidence="13" key="1">
    <citation type="submission" date="2017-04" db="EMBL/GenBank/DDBJ databases">
        <authorList>
            <person name="Varghese N."/>
            <person name="Submissions S."/>
        </authorList>
    </citation>
    <scope>NUCLEOTIDE SEQUENCE [LARGE SCALE GENOMIC DNA]</scope>
</reference>
<organism evidence="12 13">
    <name type="scientific">Pseudidiomarina planktonica</name>
    <dbReference type="NCBI Taxonomy" id="1323738"/>
    <lineage>
        <taxon>Bacteria</taxon>
        <taxon>Pseudomonadati</taxon>
        <taxon>Pseudomonadota</taxon>
        <taxon>Gammaproteobacteria</taxon>
        <taxon>Alteromonadales</taxon>
        <taxon>Idiomarinaceae</taxon>
        <taxon>Pseudidiomarina</taxon>
    </lineage>
</organism>
<dbReference type="EC" id="2.7.13.3" evidence="2"/>
<accession>A0A1Y6ETD9</accession>
<dbReference type="PRINTS" id="PR00344">
    <property type="entry name" value="BCTRLSENSOR"/>
</dbReference>
<evidence type="ECO:0000313" key="12">
    <source>
        <dbReference type="EMBL" id="SMQ65984.1"/>
    </source>
</evidence>
<dbReference type="GO" id="GO:0000155">
    <property type="term" value="F:phosphorelay sensor kinase activity"/>
    <property type="evidence" value="ECO:0007669"/>
    <property type="project" value="InterPro"/>
</dbReference>
<dbReference type="CDD" id="cd00082">
    <property type="entry name" value="HisKA"/>
    <property type="match status" value="1"/>
</dbReference>
<dbReference type="SUPFAM" id="SSF52172">
    <property type="entry name" value="CheY-like"/>
    <property type="match status" value="1"/>
</dbReference>
<keyword evidence="6" id="KW-0902">Two-component regulatory system</keyword>
<evidence type="ECO:0000259" key="11">
    <source>
        <dbReference type="PROSITE" id="PS50113"/>
    </source>
</evidence>
<dbReference type="InterPro" id="IPR004358">
    <property type="entry name" value="Sig_transdc_His_kin-like_C"/>
</dbReference>
<evidence type="ECO:0000313" key="13">
    <source>
        <dbReference type="Proteomes" id="UP000194450"/>
    </source>
</evidence>
<dbReference type="Pfam" id="PF00072">
    <property type="entry name" value="Response_reg"/>
    <property type="match status" value="1"/>
</dbReference>
<dbReference type="Gene3D" id="3.40.50.2300">
    <property type="match status" value="1"/>
</dbReference>
<dbReference type="SUPFAM" id="SSF55785">
    <property type="entry name" value="PYP-like sensor domain (PAS domain)"/>
    <property type="match status" value="2"/>
</dbReference>
<feature type="domain" description="PAS" evidence="10">
    <location>
        <begin position="139"/>
        <end position="211"/>
    </location>
</feature>
<feature type="domain" description="Histidine kinase" evidence="8">
    <location>
        <begin position="279"/>
        <end position="505"/>
    </location>
</feature>
<keyword evidence="13" id="KW-1185">Reference proteome</keyword>
<dbReference type="FunFam" id="3.30.565.10:FF:000010">
    <property type="entry name" value="Sensor histidine kinase RcsC"/>
    <property type="match status" value="1"/>
</dbReference>
<dbReference type="AlphaFoldDB" id="A0A1Y6ETD9"/>
<dbReference type="PROSITE" id="PS50109">
    <property type="entry name" value="HIS_KIN"/>
    <property type="match status" value="1"/>
</dbReference>
<keyword evidence="4" id="KW-0808">Transferase</keyword>
<dbReference type="PANTHER" id="PTHR43047">
    <property type="entry name" value="TWO-COMPONENT HISTIDINE PROTEIN KINASE"/>
    <property type="match status" value="1"/>
</dbReference>
<dbReference type="Proteomes" id="UP000194450">
    <property type="component" value="Unassembled WGS sequence"/>
</dbReference>
<name>A0A1Y6ETD9_9GAMM</name>
<feature type="domain" description="Response regulatory" evidence="9">
    <location>
        <begin position="542"/>
        <end position="657"/>
    </location>
</feature>
<dbReference type="InterPro" id="IPR035965">
    <property type="entry name" value="PAS-like_dom_sf"/>
</dbReference>
<proteinExistence type="predicted"/>
<sequence>MAIADRDFEALLSASGLISVFVWDNSPGFPVLYVTENVVRLLGITKRNFERFGLTYERLVHPDDYPRICADVEQVMQDPTIPASFTHDDYRLVRADGEVIWVADTTIIQRDENGEVDYLFGYIIDITERKSLELALEQERHRLALLIEGTRVGIWDWNPQTNAVSVNHRWAEMLGVSEQELPTNIEGLLERVHADDVAGYEQKIQAHLNGETQFYESIHRMQHSDESYLYMLDRGRVTERDKHGQAIKFISTLTDITSQKEAELKALRAAQAKTLFLANISHEIRTPLHGILGIAGVLENTQLNAHQQELVGTIKRSGGYLLRTLNDVLDLTGAEEGKLKVTPTVADPRAIIRHIQQLFSETVKQKGLSLSVVIADDLPHRVSADHARLIQIMSNLLSNSIKFTERGDIRLELSWQAGSRNAVSKDPDQGLLILQVTDSGIGIRDTERIWHMFEQEESNLNRKHSGSGLGLAIVRSLIELMQGEVRVRSELGVGTEFRVSVPVGRCHDESAQQPLGDHMQQQVAVAEQLTPASWEQLAGQFRVLIVDDSDVNQLILAEMLNQMQIPFAQVRDANAVMETVASGEFEVVFMDIHLPDIDGLELTRQIRQNNGKQPYIIALTADAFTETKSASEAAGMNDYITKPFLFEHIQAALVKARQ</sequence>
<dbReference type="CDD" id="cd17546">
    <property type="entry name" value="REC_hyHK_CKI1_RcsC-like"/>
    <property type="match status" value="1"/>
</dbReference>
<dbReference type="PROSITE" id="PS50113">
    <property type="entry name" value="PAC"/>
    <property type="match status" value="2"/>
</dbReference>